<evidence type="ECO:0000256" key="1">
    <source>
        <dbReference type="SAM" id="MobiDB-lite"/>
    </source>
</evidence>
<evidence type="ECO:0000313" key="3">
    <source>
        <dbReference type="Proteomes" id="UP001156870"/>
    </source>
</evidence>
<feature type="compositionally biased region" description="Pro residues" evidence="1">
    <location>
        <begin position="447"/>
        <end position="463"/>
    </location>
</feature>
<comment type="caution">
    <text evidence="2">The sequence shown here is derived from an EMBL/GenBank/DDBJ whole genome shotgun (WGS) entry which is preliminary data.</text>
</comment>
<protein>
    <submittedName>
        <fullName evidence="2">Uncharacterized protein</fullName>
    </submittedName>
</protein>
<keyword evidence="3" id="KW-1185">Reference proteome</keyword>
<organism evidence="2 3">
    <name type="scientific">Marinibactrum halimedae</name>
    <dbReference type="NCBI Taxonomy" id="1444977"/>
    <lineage>
        <taxon>Bacteria</taxon>
        <taxon>Pseudomonadati</taxon>
        <taxon>Pseudomonadota</taxon>
        <taxon>Gammaproteobacteria</taxon>
        <taxon>Cellvibrionales</taxon>
        <taxon>Cellvibrionaceae</taxon>
        <taxon>Marinibactrum</taxon>
    </lineage>
</organism>
<proteinExistence type="predicted"/>
<dbReference type="Proteomes" id="UP001156870">
    <property type="component" value="Unassembled WGS sequence"/>
</dbReference>
<dbReference type="EMBL" id="BSPD01000091">
    <property type="protein sequence ID" value="GLS27836.1"/>
    <property type="molecule type" value="Genomic_DNA"/>
</dbReference>
<reference evidence="2 3" key="1">
    <citation type="journal article" date="2014" name="Int. J. Syst. Evol. Microbiol.">
        <title>Complete genome sequence of Corynebacterium casei LMG S-19264T (=DSM 44701T), isolated from a smear-ripened cheese.</title>
        <authorList>
            <consortium name="US DOE Joint Genome Institute (JGI-PGF)"/>
            <person name="Walter F."/>
            <person name="Albersmeier A."/>
            <person name="Kalinowski J."/>
            <person name="Ruckert C."/>
        </authorList>
    </citation>
    <scope>NUCLEOTIDE SEQUENCE [LARGE SCALE GENOMIC DNA]</scope>
    <source>
        <strain evidence="2 3">NBRC 110095</strain>
    </source>
</reference>
<gene>
    <name evidence="2" type="ORF">GCM10007877_35550</name>
</gene>
<sequence>MSHVTFQPLGDPLAAGERLEHIADIDPRMTRTHYFDGRLLTAEDLERDQRYLDERLREVGKVLGHGILRGLDVQYDRFTGLLTVEAGLGVTPAGRVLQLSSRLLVDLGDRALISQLNHGRYRKFNRALFAIVLKYVEVATDVAEVFPTDLAAKRGADYALITESVQLGLVELPTTLNQQDPLHMRSQLIRTYLGAAKDTSDDGRDSGYLPEEDGVTLGVIAIANDSPQWLDSQLLRHPLRDTLRPGDVQADLSRYYESLFAEVLTRRQSGSLDNNFTARDYFDLLPPVGSLPVDAIDPVSGVQRFFPEHFDVHIAPIREAELPLIQAESMALPNIDLAKKDDADIVVLVPMSNADFGHYAGQLERDKLHPGPFNPGHPLHSRRLPQLDLLRLKLYPTRPVHRIDTDATVWQAIWDQLTANTLVYARRPVRIAETSVSGIVLAQGFTPPAPVTPPINDTPPTPTPGDGGNNDGGNNVIEDEDTVFLRMMNFKHLAEMRPPSSSESDTAFEQLLDNFGNDARIVRQSAAILLKVERYYDPVIWQTLRLAAETDGLQAVIEAFQDLEPDITATGRTIVNMADDLRLPRALTEEWETLAERIGRRR</sequence>
<name>A0AA37TCG2_9GAMM</name>
<dbReference type="AlphaFoldDB" id="A0AA37TCG2"/>
<evidence type="ECO:0000313" key="2">
    <source>
        <dbReference type="EMBL" id="GLS27836.1"/>
    </source>
</evidence>
<accession>A0AA37TCG2</accession>
<feature type="region of interest" description="Disordered" evidence="1">
    <location>
        <begin position="447"/>
        <end position="474"/>
    </location>
</feature>